<proteinExistence type="predicted"/>
<dbReference type="EMBL" id="JAAAXW010000075">
    <property type="protein sequence ID" value="KAF9545248.1"/>
    <property type="molecule type" value="Genomic_DNA"/>
</dbReference>
<evidence type="ECO:0000313" key="1">
    <source>
        <dbReference type="EMBL" id="KAF9545248.1"/>
    </source>
</evidence>
<accession>A0A9P6F859</accession>
<sequence>MYGQTYDLAADVDNGQSPMFEGRSIVTVCCCYDFLYHDIVMTRGWDDEKLKVQPGVIGGAAADGTISRRRSTTTTATDVFSVAESQSTTPPTPFHAAHFDNDDATEIDYLSSSDFYAKTLISDLERYRNIYAENTDSKSKSPAEALAAIIKALDLTGIRYPIGRNTCDFCKGVCNKIMSSDKIERCKYDACVKFLGGYKGTEAAPSCNLISRP</sequence>
<dbReference type="Proteomes" id="UP000723463">
    <property type="component" value="Unassembled WGS sequence"/>
</dbReference>
<name>A0A9P6F859_9FUNG</name>
<organism evidence="1 2">
    <name type="scientific">Mortierella hygrophila</name>
    <dbReference type="NCBI Taxonomy" id="979708"/>
    <lineage>
        <taxon>Eukaryota</taxon>
        <taxon>Fungi</taxon>
        <taxon>Fungi incertae sedis</taxon>
        <taxon>Mucoromycota</taxon>
        <taxon>Mortierellomycotina</taxon>
        <taxon>Mortierellomycetes</taxon>
        <taxon>Mortierellales</taxon>
        <taxon>Mortierellaceae</taxon>
        <taxon>Mortierella</taxon>
    </lineage>
</organism>
<gene>
    <name evidence="1" type="ORF">EC957_011121</name>
</gene>
<reference evidence="1" key="1">
    <citation type="journal article" date="2020" name="Fungal Divers.">
        <title>Resolving the Mortierellaceae phylogeny through synthesis of multi-gene phylogenetics and phylogenomics.</title>
        <authorList>
            <person name="Vandepol N."/>
            <person name="Liber J."/>
            <person name="Desiro A."/>
            <person name="Na H."/>
            <person name="Kennedy M."/>
            <person name="Barry K."/>
            <person name="Grigoriev I.V."/>
            <person name="Miller A.N."/>
            <person name="O'Donnell K."/>
            <person name="Stajich J.E."/>
            <person name="Bonito G."/>
        </authorList>
    </citation>
    <scope>NUCLEOTIDE SEQUENCE</scope>
    <source>
        <strain evidence="1">NRRL 2591</strain>
    </source>
</reference>
<protein>
    <submittedName>
        <fullName evidence="1">Uncharacterized protein</fullName>
    </submittedName>
</protein>
<dbReference type="AlphaFoldDB" id="A0A9P6F859"/>
<comment type="caution">
    <text evidence="1">The sequence shown here is derived from an EMBL/GenBank/DDBJ whole genome shotgun (WGS) entry which is preliminary data.</text>
</comment>
<keyword evidence="2" id="KW-1185">Reference proteome</keyword>
<evidence type="ECO:0000313" key="2">
    <source>
        <dbReference type="Proteomes" id="UP000723463"/>
    </source>
</evidence>